<dbReference type="Proteomes" id="UP001589611">
    <property type="component" value="Unassembled WGS sequence"/>
</dbReference>
<keyword evidence="2" id="KW-0812">Transmembrane</keyword>
<reference evidence="3 4" key="1">
    <citation type="submission" date="2024-09" db="EMBL/GenBank/DDBJ databases">
        <authorList>
            <person name="Sun Q."/>
            <person name="Mori K."/>
        </authorList>
    </citation>
    <scope>NUCLEOTIDE SEQUENCE [LARGE SCALE GENOMIC DNA]</scope>
    <source>
        <strain evidence="3 4">JCM 1342</strain>
    </source>
</reference>
<accession>A0ABV5SX91</accession>
<evidence type="ECO:0000313" key="4">
    <source>
        <dbReference type="Proteomes" id="UP001589611"/>
    </source>
</evidence>
<keyword evidence="4" id="KW-1185">Reference proteome</keyword>
<dbReference type="RefSeq" id="WP_344713825.1">
    <property type="nucleotide sequence ID" value="NZ_BAAAWH010000001.1"/>
</dbReference>
<comment type="caution">
    <text evidence="3">The sequence shown here is derived from an EMBL/GenBank/DDBJ whole genome shotgun (WGS) entry which is preliminary data.</text>
</comment>
<sequence length="336" mass="35625">MDINDDPLAPLMSSIDPARTPSGADLTPPQRALLERIKTGDDHVSPNRIGGRKWWGAGVASAVIAACVVMAFVIVPNLFSPSRATAMTPPPLEYSPLSQTAEQVLDMAITRLSGSAGLDSPRRSADYTGWYLQVDNLPKGDTRVAISPQVTNLTWWEDRSGQLTVVTGEPYWADEAMGTVPASAAPPPGEVLTDVTFAAGEFDVPNAELPGPSSAELFNYLTDIGLAPDADAFTLIETYKRLLTLWTLTNDQHAALLGMILKRNDVEILGGTTDRLGRDVVGVAAEAAAGSGLQATLLISSTTGRIVGIETNRLTPLDGVPAGSVVSYTVWKDSIE</sequence>
<feature type="transmembrane region" description="Helical" evidence="2">
    <location>
        <begin position="54"/>
        <end position="79"/>
    </location>
</feature>
<name>A0ABV5SX91_9MICO</name>
<evidence type="ECO:0000313" key="3">
    <source>
        <dbReference type="EMBL" id="MFB9644983.1"/>
    </source>
</evidence>
<evidence type="ECO:0000256" key="1">
    <source>
        <dbReference type="SAM" id="MobiDB-lite"/>
    </source>
</evidence>
<keyword evidence="2" id="KW-0472">Membrane</keyword>
<gene>
    <name evidence="3" type="ORF">ACFFPJ_04130</name>
</gene>
<proteinExistence type="predicted"/>
<evidence type="ECO:0000256" key="2">
    <source>
        <dbReference type="SAM" id="Phobius"/>
    </source>
</evidence>
<feature type="region of interest" description="Disordered" evidence="1">
    <location>
        <begin position="1"/>
        <end position="28"/>
    </location>
</feature>
<organism evidence="3 4">
    <name type="scientific">Microbacterium terregens</name>
    <dbReference type="NCBI Taxonomy" id="69363"/>
    <lineage>
        <taxon>Bacteria</taxon>
        <taxon>Bacillati</taxon>
        <taxon>Actinomycetota</taxon>
        <taxon>Actinomycetes</taxon>
        <taxon>Micrococcales</taxon>
        <taxon>Microbacteriaceae</taxon>
        <taxon>Microbacterium</taxon>
    </lineage>
</organism>
<protein>
    <submittedName>
        <fullName evidence="3">Uncharacterized protein</fullName>
    </submittedName>
</protein>
<keyword evidence="2" id="KW-1133">Transmembrane helix</keyword>
<dbReference type="EMBL" id="JBHMBE010000002">
    <property type="protein sequence ID" value="MFB9644983.1"/>
    <property type="molecule type" value="Genomic_DNA"/>
</dbReference>